<name>A0A4P9WBH6_9FUNG</name>
<keyword evidence="2" id="KW-1185">Reference proteome</keyword>
<dbReference type="EMBL" id="KZ996410">
    <property type="protein sequence ID" value="RKO88903.1"/>
    <property type="molecule type" value="Genomic_DNA"/>
</dbReference>
<dbReference type="AlphaFoldDB" id="A0A4P9WBH6"/>
<evidence type="ECO:0000313" key="1">
    <source>
        <dbReference type="EMBL" id="RKO88903.1"/>
    </source>
</evidence>
<accession>A0A4P9WBH6</accession>
<organism evidence="1 2">
    <name type="scientific">Blyttiomyces helicus</name>
    <dbReference type="NCBI Taxonomy" id="388810"/>
    <lineage>
        <taxon>Eukaryota</taxon>
        <taxon>Fungi</taxon>
        <taxon>Fungi incertae sedis</taxon>
        <taxon>Chytridiomycota</taxon>
        <taxon>Chytridiomycota incertae sedis</taxon>
        <taxon>Chytridiomycetes</taxon>
        <taxon>Chytridiomycetes incertae sedis</taxon>
        <taxon>Blyttiomyces</taxon>
    </lineage>
</organism>
<protein>
    <submittedName>
        <fullName evidence="1">Uncharacterized protein</fullName>
    </submittedName>
</protein>
<evidence type="ECO:0000313" key="2">
    <source>
        <dbReference type="Proteomes" id="UP000269721"/>
    </source>
</evidence>
<gene>
    <name evidence="1" type="ORF">BDK51DRAFT_34116</name>
</gene>
<reference evidence="2" key="1">
    <citation type="journal article" date="2018" name="Nat. Microbiol.">
        <title>Leveraging single-cell genomics to expand the fungal tree of life.</title>
        <authorList>
            <person name="Ahrendt S.R."/>
            <person name="Quandt C.A."/>
            <person name="Ciobanu D."/>
            <person name="Clum A."/>
            <person name="Salamov A."/>
            <person name="Andreopoulos B."/>
            <person name="Cheng J.F."/>
            <person name="Woyke T."/>
            <person name="Pelin A."/>
            <person name="Henrissat B."/>
            <person name="Reynolds N.K."/>
            <person name="Benny G.L."/>
            <person name="Smith M.E."/>
            <person name="James T.Y."/>
            <person name="Grigoriev I.V."/>
        </authorList>
    </citation>
    <scope>NUCLEOTIDE SEQUENCE [LARGE SCALE GENOMIC DNA]</scope>
</reference>
<dbReference type="Proteomes" id="UP000269721">
    <property type="component" value="Unassembled WGS sequence"/>
</dbReference>
<proteinExistence type="predicted"/>
<sequence>MLGDEIVAQKLLVAVAYLFSAEVAGGRGGYDIFMRDRSGGVCTSPPHQQLLRLPAGSIHLAKKHAIQGRRVLSLARSRSWPPLRGIGIRQASHTHPIRYFQSRSSTADGQQTADPFLSISTGILWTGTTSNTNITELCSEVQIGGLPILSLHVSLPLSSQYKRVKRPNRHQRVPFEEKQ</sequence>